<comment type="caution">
    <text evidence="10">The sequence shown here is derived from an EMBL/GenBank/DDBJ whole genome shotgun (WGS) entry which is preliminary data.</text>
</comment>
<dbReference type="EMBL" id="RBKS01000001">
    <property type="protein sequence ID" value="RKR75010.1"/>
    <property type="molecule type" value="Genomic_DNA"/>
</dbReference>
<evidence type="ECO:0000256" key="3">
    <source>
        <dbReference type="ARBA" id="ARBA00023015"/>
    </source>
</evidence>
<keyword evidence="5" id="KW-0804">Transcription</keyword>
<dbReference type="AlphaFoldDB" id="A0A495IH43"/>
<feature type="domain" description="OmpR/PhoB-type" evidence="9">
    <location>
        <begin position="149"/>
        <end position="244"/>
    </location>
</feature>
<evidence type="ECO:0000256" key="5">
    <source>
        <dbReference type="ARBA" id="ARBA00023163"/>
    </source>
</evidence>
<dbReference type="InterPro" id="IPR039420">
    <property type="entry name" value="WalR-like"/>
</dbReference>
<dbReference type="Gene3D" id="6.10.250.690">
    <property type="match status" value="1"/>
</dbReference>
<evidence type="ECO:0000256" key="2">
    <source>
        <dbReference type="ARBA" id="ARBA00023012"/>
    </source>
</evidence>
<evidence type="ECO:0000259" key="8">
    <source>
        <dbReference type="PROSITE" id="PS50110"/>
    </source>
</evidence>
<dbReference type="InterPro" id="IPR001789">
    <property type="entry name" value="Sig_transdc_resp-reg_receiver"/>
</dbReference>
<dbReference type="Gene3D" id="1.10.10.10">
    <property type="entry name" value="Winged helix-like DNA-binding domain superfamily/Winged helix DNA-binding domain"/>
    <property type="match status" value="1"/>
</dbReference>
<dbReference type="Pfam" id="PF00072">
    <property type="entry name" value="Response_reg"/>
    <property type="match status" value="1"/>
</dbReference>
<dbReference type="PROSITE" id="PS51755">
    <property type="entry name" value="OMPR_PHOB"/>
    <property type="match status" value="1"/>
</dbReference>
<name>A0A495IH43_9MICO</name>
<dbReference type="InterPro" id="IPR016032">
    <property type="entry name" value="Sig_transdc_resp-reg_C-effctor"/>
</dbReference>
<dbReference type="Proteomes" id="UP000280008">
    <property type="component" value="Unassembled WGS sequence"/>
</dbReference>
<dbReference type="CDD" id="cd17574">
    <property type="entry name" value="REC_OmpR"/>
    <property type="match status" value="1"/>
</dbReference>
<dbReference type="PANTHER" id="PTHR48111:SF1">
    <property type="entry name" value="TWO-COMPONENT RESPONSE REGULATOR ORR33"/>
    <property type="match status" value="1"/>
</dbReference>
<dbReference type="SMART" id="SM00448">
    <property type="entry name" value="REC"/>
    <property type="match status" value="1"/>
</dbReference>
<dbReference type="CDD" id="cd00383">
    <property type="entry name" value="trans_reg_C"/>
    <property type="match status" value="1"/>
</dbReference>
<dbReference type="GO" id="GO:0006355">
    <property type="term" value="P:regulation of DNA-templated transcription"/>
    <property type="evidence" value="ECO:0007669"/>
    <property type="project" value="InterPro"/>
</dbReference>
<evidence type="ECO:0000256" key="6">
    <source>
        <dbReference type="PROSITE-ProRule" id="PRU00169"/>
    </source>
</evidence>
<protein>
    <submittedName>
        <fullName evidence="10">DNA-binding response OmpR family regulator</fullName>
    </submittedName>
</protein>
<evidence type="ECO:0000313" key="11">
    <source>
        <dbReference type="Proteomes" id="UP000280008"/>
    </source>
</evidence>
<keyword evidence="2" id="KW-0902">Two-component regulatory system</keyword>
<dbReference type="SUPFAM" id="SSF52172">
    <property type="entry name" value="CheY-like"/>
    <property type="match status" value="1"/>
</dbReference>
<dbReference type="SMART" id="SM00862">
    <property type="entry name" value="Trans_reg_C"/>
    <property type="match status" value="1"/>
</dbReference>
<dbReference type="GO" id="GO:0000976">
    <property type="term" value="F:transcription cis-regulatory region binding"/>
    <property type="evidence" value="ECO:0007669"/>
    <property type="project" value="TreeGrafter"/>
</dbReference>
<accession>A0A495IH43</accession>
<evidence type="ECO:0000256" key="7">
    <source>
        <dbReference type="PROSITE-ProRule" id="PRU01091"/>
    </source>
</evidence>
<feature type="DNA-binding region" description="OmpR/PhoB-type" evidence="7">
    <location>
        <begin position="149"/>
        <end position="244"/>
    </location>
</feature>
<dbReference type="GO" id="GO:0032993">
    <property type="term" value="C:protein-DNA complex"/>
    <property type="evidence" value="ECO:0007669"/>
    <property type="project" value="TreeGrafter"/>
</dbReference>
<dbReference type="GO" id="GO:0000156">
    <property type="term" value="F:phosphorelay response regulator activity"/>
    <property type="evidence" value="ECO:0007669"/>
    <property type="project" value="TreeGrafter"/>
</dbReference>
<evidence type="ECO:0000313" key="10">
    <source>
        <dbReference type="EMBL" id="RKR75010.1"/>
    </source>
</evidence>
<feature type="domain" description="Response regulatory" evidence="8">
    <location>
        <begin position="26"/>
        <end position="140"/>
    </location>
</feature>
<reference evidence="10 11" key="1">
    <citation type="submission" date="2018-10" db="EMBL/GenBank/DDBJ databases">
        <title>Sequencing the genomes of 1000 actinobacteria strains.</title>
        <authorList>
            <person name="Klenk H.-P."/>
        </authorList>
    </citation>
    <scope>NUCLEOTIDE SEQUENCE [LARGE SCALE GENOMIC DNA]</scope>
    <source>
        <strain evidence="10 11">DSM 17894</strain>
    </source>
</reference>
<dbReference type="Pfam" id="PF00486">
    <property type="entry name" value="Trans_reg_C"/>
    <property type="match status" value="1"/>
</dbReference>
<keyword evidence="3" id="KW-0805">Transcription regulation</keyword>
<organism evidence="10 11">
    <name type="scientific">Frondihabitans australicus</name>
    <dbReference type="NCBI Taxonomy" id="386892"/>
    <lineage>
        <taxon>Bacteria</taxon>
        <taxon>Bacillati</taxon>
        <taxon>Actinomycetota</taxon>
        <taxon>Actinomycetes</taxon>
        <taxon>Micrococcales</taxon>
        <taxon>Microbacteriaceae</taxon>
        <taxon>Frondihabitans</taxon>
    </lineage>
</organism>
<proteinExistence type="predicted"/>
<dbReference type="InterPro" id="IPR001867">
    <property type="entry name" value="OmpR/PhoB-type_DNA-bd"/>
</dbReference>
<dbReference type="SUPFAM" id="SSF46894">
    <property type="entry name" value="C-terminal effector domain of the bipartite response regulators"/>
    <property type="match status" value="1"/>
</dbReference>
<keyword evidence="11" id="KW-1185">Reference proteome</keyword>
<keyword evidence="4 7" id="KW-0238">DNA-binding</keyword>
<dbReference type="Gene3D" id="3.40.50.2300">
    <property type="match status" value="1"/>
</dbReference>
<dbReference type="InterPro" id="IPR036388">
    <property type="entry name" value="WH-like_DNA-bd_sf"/>
</dbReference>
<keyword evidence="1 6" id="KW-0597">Phosphoprotein</keyword>
<evidence type="ECO:0000256" key="1">
    <source>
        <dbReference type="ARBA" id="ARBA00022553"/>
    </source>
</evidence>
<gene>
    <name evidence="10" type="ORF">C8E83_2144</name>
</gene>
<sequence length="259" mass="27788">MFGSCKSVRRGSRIRLNVVMSDSRGLVVVVEDEPAIADIERLYLTDAGFTVHVARDGRTGLDAIRRYRPVAAIVDIGLPVLDGVELCRALRADDDWTPIVFVTARDSEVDRILGLELGADDYVTKPFSARELASRVKGLVRRSTLGSRTGALTIGPLTLDPRARRVTNAGEPVELTATEFDLLAYLMASPGQVFARSQLLSAVWGVADYRGTRTVDVHVAQLRAKLGEGCGLRTIRGVGYALDEGAADPAPGPDAGQAS</sequence>
<dbReference type="PANTHER" id="PTHR48111">
    <property type="entry name" value="REGULATOR OF RPOS"/>
    <property type="match status" value="1"/>
</dbReference>
<feature type="modified residue" description="4-aspartylphosphate" evidence="6">
    <location>
        <position position="75"/>
    </location>
</feature>
<dbReference type="GO" id="GO:0005829">
    <property type="term" value="C:cytosol"/>
    <property type="evidence" value="ECO:0007669"/>
    <property type="project" value="TreeGrafter"/>
</dbReference>
<evidence type="ECO:0000259" key="9">
    <source>
        <dbReference type="PROSITE" id="PS51755"/>
    </source>
</evidence>
<dbReference type="InterPro" id="IPR011006">
    <property type="entry name" value="CheY-like_superfamily"/>
</dbReference>
<evidence type="ECO:0000256" key="4">
    <source>
        <dbReference type="ARBA" id="ARBA00023125"/>
    </source>
</evidence>
<dbReference type="PROSITE" id="PS50110">
    <property type="entry name" value="RESPONSE_REGULATORY"/>
    <property type="match status" value="1"/>
</dbReference>